<dbReference type="Gene3D" id="2.40.30.10">
    <property type="entry name" value="Translation factors"/>
    <property type="match status" value="1"/>
</dbReference>
<evidence type="ECO:0000313" key="3">
    <source>
        <dbReference type="EMBL" id="GAA0312324.1"/>
    </source>
</evidence>
<accession>A0ABN0VN12</accession>
<dbReference type="PANTHER" id="PTHR30157:SF0">
    <property type="entry name" value="NADPH-DEPENDENT FERRIC-CHELATE REDUCTASE"/>
    <property type="match status" value="1"/>
</dbReference>
<organism evidence="3 4">
    <name type="scientific">Psychrobacter aestuarii</name>
    <dbReference type="NCBI Taxonomy" id="556327"/>
    <lineage>
        <taxon>Bacteria</taxon>
        <taxon>Pseudomonadati</taxon>
        <taxon>Pseudomonadota</taxon>
        <taxon>Gammaproteobacteria</taxon>
        <taxon>Moraxellales</taxon>
        <taxon>Moraxellaceae</taxon>
        <taxon>Psychrobacter</taxon>
    </lineage>
</organism>
<dbReference type="Gene3D" id="3.40.50.80">
    <property type="entry name" value="Nucleotide-binding domain of ferredoxin-NADP reductase (FNR) module"/>
    <property type="match status" value="1"/>
</dbReference>
<dbReference type="InterPro" id="IPR017927">
    <property type="entry name" value="FAD-bd_FR_type"/>
</dbReference>
<feature type="domain" description="FAD-binding FR-type" evidence="2">
    <location>
        <begin position="4"/>
        <end position="110"/>
    </location>
</feature>
<dbReference type="Pfam" id="PF08021">
    <property type="entry name" value="FAD_binding_9"/>
    <property type="match status" value="1"/>
</dbReference>
<dbReference type="SUPFAM" id="SSF63380">
    <property type="entry name" value="Riboflavin synthase domain-like"/>
    <property type="match status" value="1"/>
</dbReference>
<protein>
    <submittedName>
        <fullName evidence="3">Siderophore-interacting protein</fullName>
    </submittedName>
</protein>
<dbReference type="Pfam" id="PF04954">
    <property type="entry name" value="SIP"/>
    <property type="match status" value="1"/>
</dbReference>
<comment type="caution">
    <text evidence="3">The sequence shown here is derived from an EMBL/GenBank/DDBJ whole genome shotgun (WGS) entry which is preliminary data.</text>
</comment>
<reference evidence="3 4" key="1">
    <citation type="journal article" date="2019" name="Int. J. Syst. Evol. Microbiol.">
        <title>The Global Catalogue of Microorganisms (GCM) 10K type strain sequencing project: providing services to taxonomists for standard genome sequencing and annotation.</title>
        <authorList>
            <consortium name="The Broad Institute Genomics Platform"/>
            <consortium name="The Broad Institute Genome Sequencing Center for Infectious Disease"/>
            <person name="Wu L."/>
            <person name="Ma J."/>
        </authorList>
    </citation>
    <scope>NUCLEOTIDE SEQUENCE [LARGE SCALE GENOMIC DNA]</scope>
    <source>
        <strain evidence="3 4">JCM 16343</strain>
    </source>
</reference>
<comment type="similarity">
    <text evidence="1">Belongs to the SIP oxidoreductase family.</text>
</comment>
<keyword evidence="4" id="KW-1185">Reference proteome</keyword>
<proteinExistence type="inferred from homology"/>
<sequence>MPKPAPRTLQVLHAEQITPHMRRITLGGAEMHDFPKDQESAYIKLLFDQAGSERPLMRTYTIRTQRDTEIDVDFVVHEQTGIASQWALDAQIGDTIRIGGPGPAKLMTLDADWFLLAGDMTALPAISVNLEKLPADATGYAVIEIASEMDKQDLVKPAGVEVIWVINATTSATHSPLLEQIRALTWQDGQPSVWVACEFHSMRQLRDYFKHTRSVSKSHLYVSSYWKIDRTEDEHKVDKRQDSDAHDASS</sequence>
<dbReference type="PROSITE" id="PS51384">
    <property type="entry name" value="FAD_FR"/>
    <property type="match status" value="1"/>
</dbReference>
<evidence type="ECO:0000256" key="1">
    <source>
        <dbReference type="ARBA" id="ARBA00035644"/>
    </source>
</evidence>
<evidence type="ECO:0000259" key="2">
    <source>
        <dbReference type="PROSITE" id="PS51384"/>
    </source>
</evidence>
<dbReference type="Proteomes" id="UP001501787">
    <property type="component" value="Unassembled WGS sequence"/>
</dbReference>
<gene>
    <name evidence="3" type="ORF">GCM10009129_07080</name>
</gene>
<dbReference type="EMBL" id="BAAAFR010000001">
    <property type="protein sequence ID" value="GAA0312324.1"/>
    <property type="molecule type" value="Genomic_DNA"/>
</dbReference>
<dbReference type="InterPro" id="IPR013113">
    <property type="entry name" value="SIP_FAD-bd"/>
</dbReference>
<dbReference type="CDD" id="cd06193">
    <property type="entry name" value="siderophore_interacting"/>
    <property type="match status" value="1"/>
</dbReference>
<dbReference type="InterPro" id="IPR017938">
    <property type="entry name" value="Riboflavin_synthase-like_b-brl"/>
</dbReference>
<dbReference type="RefSeq" id="WP_201503799.1">
    <property type="nucleotide sequence ID" value="NZ_BAAAFR010000001.1"/>
</dbReference>
<dbReference type="InterPro" id="IPR007037">
    <property type="entry name" value="SIP_rossman_dom"/>
</dbReference>
<evidence type="ECO:0000313" key="4">
    <source>
        <dbReference type="Proteomes" id="UP001501787"/>
    </source>
</evidence>
<name>A0ABN0VN12_9GAMM</name>
<dbReference type="PANTHER" id="PTHR30157">
    <property type="entry name" value="FERRIC REDUCTASE, NADPH-DEPENDENT"/>
    <property type="match status" value="1"/>
</dbReference>
<dbReference type="InterPro" id="IPR039261">
    <property type="entry name" value="FNR_nucleotide-bd"/>
</dbReference>
<dbReference type="InterPro" id="IPR039374">
    <property type="entry name" value="SIP_fam"/>
</dbReference>